<sequence length="144" mass="15746">MSDHYRKLEAMYHGSNVNDHVPGELSIREGEATLEIPVDEEYHHALGAVHGSLYFKALDDAAFFAANSLVEDVFVLTTDFNLYLERPVSEGTITAEGRVLNDNPSQLIAGAVATDDEGNELARGTGTFRKSDVELTEDIGYALD</sequence>
<evidence type="ECO:0000313" key="3">
    <source>
        <dbReference type="EMBL" id="SDF30214.1"/>
    </source>
</evidence>
<dbReference type="AlphaFoldDB" id="A0A1G7JZC3"/>
<dbReference type="InterPro" id="IPR029069">
    <property type="entry name" value="HotDog_dom_sf"/>
</dbReference>
<keyword evidence="1" id="KW-0378">Hydrolase</keyword>
<name>A0A1G7JZC3_9EURY</name>
<dbReference type="EMBL" id="FNBK01000005">
    <property type="protein sequence ID" value="SDF30214.1"/>
    <property type="molecule type" value="Genomic_DNA"/>
</dbReference>
<dbReference type="InterPro" id="IPR003736">
    <property type="entry name" value="PAAI_dom"/>
</dbReference>
<dbReference type="STRING" id="660518.SAMN05216218_105111"/>
<reference evidence="4" key="1">
    <citation type="submission" date="2016-10" db="EMBL/GenBank/DDBJ databases">
        <authorList>
            <person name="Varghese N."/>
            <person name="Submissions S."/>
        </authorList>
    </citation>
    <scope>NUCLEOTIDE SEQUENCE [LARGE SCALE GENOMIC DNA]</scope>
    <source>
        <strain evidence="4">IBRC-M 10760</strain>
    </source>
</reference>
<dbReference type="SUPFAM" id="SSF54637">
    <property type="entry name" value="Thioesterase/thiol ester dehydrase-isomerase"/>
    <property type="match status" value="1"/>
</dbReference>
<evidence type="ECO:0000259" key="2">
    <source>
        <dbReference type="Pfam" id="PF03061"/>
    </source>
</evidence>
<dbReference type="NCBIfam" id="TIGR00369">
    <property type="entry name" value="unchar_dom_1"/>
    <property type="match status" value="1"/>
</dbReference>
<dbReference type="RefSeq" id="WP_092690351.1">
    <property type="nucleotide sequence ID" value="NZ_FNBK01000005.1"/>
</dbReference>
<dbReference type="CDD" id="cd03443">
    <property type="entry name" value="PaaI_thioesterase"/>
    <property type="match status" value="1"/>
</dbReference>
<accession>A0A1G7JZC3</accession>
<dbReference type="InterPro" id="IPR006683">
    <property type="entry name" value="Thioestr_dom"/>
</dbReference>
<feature type="domain" description="Thioesterase" evidence="2">
    <location>
        <begin position="47"/>
        <end position="117"/>
    </location>
</feature>
<organism evidence="3 4">
    <name type="scientific">Halorientalis regularis</name>
    <dbReference type="NCBI Taxonomy" id="660518"/>
    <lineage>
        <taxon>Archaea</taxon>
        <taxon>Methanobacteriati</taxon>
        <taxon>Methanobacteriota</taxon>
        <taxon>Stenosarchaea group</taxon>
        <taxon>Halobacteria</taxon>
        <taxon>Halobacteriales</taxon>
        <taxon>Haloarculaceae</taxon>
        <taxon>Halorientalis</taxon>
    </lineage>
</organism>
<evidence type="ECO:0000256" key="1">
    <source>
        <dbReference type="ARBA" id="ARBA00022801"/>
    </source>
</evidence>
<dbReference type="Pfam" id="PF03061">
    <property type="entry name" value="4HBT"/>
    <property type="match status" value="1"/>
</dbReference>
<protein>
    <submittedName>
        <fullName evidence="3">Uncharacterized domain 1-containing protein</fullName>
    </submittedName>
</protein>
<dbReference type="GO" id="GO:0016787">
    <property type="term" value="F:hydrolase activity"/>
    <property type="evidence" value="ECO:0007669"/>
    <property type="project" value="UniProtKB-KW"/>
</dbReference>
<dbReference type="OrthoDB" id="211911at2157"/>
<evidence type="ECO:0000313" key="4">
    <source>
        <dbReference type="Proteomes" id="UP000199076"/>
    </source>
</evidence>
<proteinExistence type="predicted"/>
<keyword evidence="4" id="KW-1185">Reference proteome</keyword>
<dbReference type="Proteomes" id="UP000199076">
    <property type="component" value="Unassembled WGS sequence"/>
</dbReference>
<dbReference type="Gene3D" id="3.10.129.10">
    <property type="entry name" value="Hotdog Thioesterase"/>
    <property type="match status" value="1"/>
</dbReference>
<gene>
    <name evidence="3" type="ORF">SAMN05216218_105111</name>
</gene>